<dbReference type="OrthoDB" id="3758860at2759"/>
<reference evidence="3" key="1">
    <citation type="journal article" date="2020" name="Stud. Mycol.">
        <title>101 Dothideomycetes genomes: a test case for predicting lifestyles and emergence of pathogens.</title>
        <authorList>
            <person name="Haridas S."/>
            <person name="Albert R."/>
            <person name="Binder M."/>
            <person name="Bloem J."/>
            <person name="Labutti K."/>
            <person name="Salamov A."/>
            <person name="Andreopoulos B."/>
            <person name="Baker S."/>
            <person name="Barry K."/>
            <person name="Bills G."/>
            <person name="Bluhm B."/>
            <person name="Cannon C."/>
            <person name="Castanera R."/>
            <person name="Culley D."/>
            <person name="Daum C."/>
            <person name="Ezra D."/>
            <person name="Gonzalez J."/>
            <person name="Henrissat B."/>
            <person name="Kuo A."/>
            <person name="Liang C."/>
            <person name="Lipzen A."/>
            <person name="Lutzoni F."/>
            <person name="Magnuson J."/>
            <person name="Mondo S."/>
            <person name="Nolan M."/>
            <person name="Ohm R."/>
            <person name="Pangilinan J."/>
            <person name="Park H.-J."/>
            <person name="Ramirez L."/>
            <person name="Alfaro M."/>
            <person name="Sun H."/>
            <person name="Tritt A."/>
            <person name="Yoshinaga Y."/>
            <person name="Zwiers L.-H."/>
            <person name="Turgeon B."/>
            <person name="Goodwin S."/>
            <person name="Spatafora J."/>
            <person name="Crous P."/>
            <person name="Grigoriev I."/>
        </authorList>
    </citation>
    <scope>NUCLEOTIDE SEQUENCE</scope>
    <source>
        <strain evidence="3">ATCC 74209</strain>
    </source>
</reference>
<dbReference type="InterPro" id="IPR013087">
    <property type="entry name" value="Znf_C2H2_type"/>
</dbReference>
<dbReference type="PROSITE" id="PS50157">
    <property type="entry name" value="ZINC_FINGER_C2H2_2"/>
    <property type="match status" value="1"/>
</dbReference>
<evidence type="ECO:0000313" key="3">
    <source>
        <dbReference type="EMBL" id="KAF2203323.1"/>
    </source>
</evidence>
<feature type="domain" description="C2H2-type" evidence="2">
    <location>
        <begin position="72"/>
        <end position="102"/>
    </location>
</feature>
<proteinExistence type="predicted"/>
<keyword evidence="1" id="KW-0862">Zinc</keyword>
<dbReference type="Proteomes" id="UP000799536">
    <property type="component" value="Unassembled WGS sequence"/>
</dbReference>
<gene>
    <name evidence="3" type="ORF">GQ43DRAFT_272739</name>
</gene>
<dbReference type="Gene3D" id="3.30.160.60">
    <property type="entry name" value="Classic Zinc Finger"/>
    <property type="match status" value="1"/>
</dbReference>
<name>A0A9P4JVJ5_9PLEO</name>
<keyword evidence="4" id="KW-1185">Reference proteome</keyword>
<evidence type="ECO:0000256" key="1">
    <source>
        <dbReference type="PROSITE-ProRule" id="PRU00042"/>
    </source>
</evidence>
<dbReference type="AlphaFoldDB" id="A0A9P4JVJ5"/>
<accession>A0A9P4JVJ5</accession>
<keyword evidence="1" id="KW-0863">Zinc-finger</keyword>
<dbReference type="PROSITE" id="PS00028">
    <property type="entry name" value="ZINC_FINGER_C2H2_1"/>
    <property type="match status" value="1"/>
</dbReference>
<dbReference type="GO" id="GO:0008270">
    <property type="term" value="F:zinc ion binding"/>
    <property type="evidence" value="ECO:0007669"/>
    <property type="project" value="UniProtKB-KW"/>
</dbReference>
<comment type="caution">
    <text evidence="3">The sequence shown here is derived from an EMBL/GenBank/DDBJ whole genome shotgun (WGS) entry which is preliminary data.</text>
</comment>
<protein>
    <recommendedName>
        <fullName evidence="2">C2H2-type domain-containing protein</fullName>
    </recommendedName>
</protein>
<evidence type="ECO:0000313" key="4">
    <source>
        <dbReference type="Proteomes" id="UP000799536"/>
    </source>
</evidence>
<dbReference type="EMBL" id="ML993906">
    <property type="protein sequence ID" value="KAF2203323.1"/>
    <property type="molecule type" value="Genomic_DNA"/>
</dbReference>
<evidence type="ECO:0000259" key="2">
    <source>
        <dbReference type="PROSITE" id="PS50157"/>
    </source>
</evidence>
<organism evidence="3 4">
    <name type="scientific">Delitschia confertaspora ATCC 74209</name>
    <dbReference type="NCBI Taxonomy" id="1513339"/>
    <lineage>
        <taxon>Eukaryota</taxon>
        <taxon>Fungi</taxon>
        <taxon>Dikarya</taxon>
        <taxon>Ascomycota</taxon>
        <taxon>Pezizomycotina</taxon>
        <taxon>Dothideomycetes</taxon>
        <taxon>Pleosporomycetidae</taxon>
        <taxon>Pleosporales</taxon>
        <taxon>Delitschiaceae</taxon>
        <taxon>Delitschia</taxon>
    </lineage>
</organism>
<dbReference type="SMART" id="SM00355">
    <property type="entry name" value="ZnF_C2H2"/>
    <property type="match status" value="2"/>
</dbReference>
<keyword evidence="1" id="KW-0479">Metal-binding</keyword>
<sequence length="324" mass="37232">MITTTGCSNLINPVDPSLQDSSNTASIVGSTFEDKPFFCTFCYEAGDSSRRFKKKSDWKRHETRHHETREEYRCPASNCCEAFPREEESMKHFDIHHKGDARPAIVKVLLSEKFAYGCGFCEVSLHKMSSRGTSSWDKRWNERCDHVAKCMLEGLQWTFTNTIRELLKQPNAHEWWKELCHRYGIHRSTLKWHLKASTRLLRQQLECNDFNPYLQSFLENAFELRTQNSKGHMRLNIHMAQPTYGLLSSQTSVNNSALAQPPLNGLSPPNGLPPQYFGEFEQENGIMWGPVEDVAPIREGVAPMGEGVAPMRMGLYYPSLYYPI</sequence>